<accession>A0A9P1KIT9</accession>
<proteinExistence type="predicted"/>
<keyword evidence="2" id="KW-1185">Reference proteome</keyword>
<evidence type="ECO:0000313" key="1">
    <source>
        <dbReference type="EMBL" id="CDM97096.1"/>
    </source>
</evidence>
<organism evidence="1 2">
    <name type="scientific">Limnospira indica PCC 8005</name>
    <dbReference type="NCBI Taxonomy" id="376219"/>
    <lineage>
        <taxon>Bacteria</taxon>
        <taxon>Bacillati</taxon>
        <taxon>Cyanobacteriota</taxon>
        <taxon>Cyanophyceae</taxon>
        <taxon>Oscillatoriophycideae</taxon>
        <taxon>Oscillatoriales</taxon>
        <taxon>Sirenicapillariaceae</taxon>
        <taxon>Limnospira</taxon>
    </lineage>
</organism>
<evidence type="ECO:0000313" key="2">
    <source>
        <dbReference type="Proteomes" id="UP000032946"/>
    </source>
</evidence>
<sequence>MLQSFEEIKCPSKLLLQSSIGSLQFFLKTRFKNLWWQPETNKLVIFI</sequence>
<reference evidence="1 2" key="1">
    <citation type="submission" date="2014-02" db="EMBL/GenBank/DDBJ databases">
        <authorList>
            <person name="Genoscope - CEA"/>
        </authorList>
    </citation>
    <scope>NUCLEOTIDE SEQUENCE [LARGE SCALE GENOMIC DNA]</scope>
    <source>
        <strain evidence="1 2">PCC 8005</strain>
    </source>
</reference>
<protein>
    <submittedName>
        <fullName evidence="1">Uncharacterized protein</fullName>
    </submittedName>
</protein>
<name>A0A9P1KIT9_9CYAN</name>
<dbReference type="Proteomes" id="UP000032946">
    <property type="component" value="Chromosome"/>
</dbReference>
<dbReference type="EMBL" id="FO818640">
    <property type="protein sequence ID" value="CDM97096.1"/>
    <property type="molecule type" value="Genomic_DNA"/>
</dbReference>
<dbReference type="AlphaFoldDB" id="A0A9P1KIT9"/>
<gene>
    <name evidence="1" type="ORF">ARTHRO_50063</name>
</gene>